<evidence type="ECO:0000313" key="3">
    <source>
        <dbReference type="Proteomes" id="UP000713964"/>
    </source>
</evidence>
<dbReference type="Proteomes" id="UP000713964">
    <property type="component" value="Unassembled WGS sequence"/>
</dbReference>
<keyword evidence="1" id="KW-0812">Transmembrane</keyword>
<comment type="caution">
    <text evidence="2">The sequence shown here is derived from an EMBL/GenBank/DDBJ whole genome shotgun (WGS) entry which is preliminary data.</text>
</comment>
<evidence type="ECO:0000313" key="2">
    <source>
        <dbReference type="EMBL" id="MBF1659374.1"/>
    </source>
</evidence>
<keyword evidence="1" id="KW-0472">Membrane</keyword>
<protein>
    <submittedName>
        <fullName evidence="2">Uncharacterized protein</fullName>
    </submittedName>
</protein>
<reference evidence="2" key="1">
    <citation type="submission" date="2020-04" db="EMBL/GenBank/DDBJ databases">
        <title>Deep metagenomics examines the oral microbiome during advanced dental caries in children, revealing novel taxa and co-occurrences with host molecules.</title>
        <authorList>
            <person name="Baker J.L."/>
            <person name="Morton J.T."/>
            <person name="Dinis M."/>
            <person name="Alvarez R."/>
            <person name="Tran N.C."/>
            <person name="Knight R."/>
            <person name="Edlund A."/>
        </authorList>
    </citation>
    <scope>NUCLEOTIDE SEQUENCE</scope>
    <source>
        <strain evidence="2">JCVI_29_bin.11</strain>
    </source>
</reference>
<name>A0A930L3U0_9MICC</name>
<accession>A0A930L3U0</accession>
<organism evidence="2 3">
    <name type="scientific">Rothia mucilaginosa</name>
    <dbReference type="NCBI Taxonomy" id="43675"/>
    <lineage>
        <taxon>Bacteria</taxon>
        <taxon>Bacillati</taxon>
        <taxon>Actinomycetota</taxon>
        <taxon>Actinomycetes</taxon>
        <taxon>Micrococcales</taxon>
        <taxon>Micrococcaceae</taxon>
        <taxon>Rothia</taxon>
    </lineage>
</organism>
<evidence type="ECO:0000256" key="1">
    <source>
        <dbReference type="SAM" id="Phobius"/>
    </source>
</evidence>
<sequence length="234" mass="27063">MFRKFLAETVTNDSIGLNRPKGYIPLGQRQKKPLLAVLIADAALLLVCFLLPLAISRDTEELIFSFVFSNIVGLVFWFLAIHTNSFYVQQNETSVKWRNWRFKTREFDYSSITRIHMQANGKGGYFVISSSQMGKRRLAFSPVFFDATYIYHMILFRERYGVWPPKYVPELFVEFGDYEEMDTLIKILCYARKYEIGSLVGRDGYLPIPEHLQRILDAHSTTITDSNPTEGANS</sequence>
<dbReference type="AlphaFoldDB" id="A0A930L3U0"/>
<keyword evidence="1" id="KW-1133">Transmembrane helix</keyword>
<proteinExistence type="predicted"/>
<dbReference type="EMBL" id="JABZXL010000015">
    <property type="protein sequence ID" value="MBF1659374.1"/>
    <property type="molecule type" value="Genomic_DNA"/>
</dbReference>
<gene>
    <name evidence="2" type="ORF">HXO58_06020</name>
</gene>
<feature type="transmembrane region" description="Helical" evidence="1">
    <location>
        <begin position="34"/>
        <end position="56"/>
    </location>
</feature>
<feature type="transmembrane region" description="Helical" evidence="1">
    <location>
        <begin position="62"/>
        <end position="81"/>
    </location>
</feature>